<dbReference type="SMART" id="SM00530">
    <property type="entry name" value="HTH_XRE"/>
    <property type="match status" value="1"/>
</dbReference>
<dbReference type="CDD" id="cd00093">
    <property type="entry name" value="HTH_XRE"/>
    <property type="match status" value="1"/>
</dbReference>
<dbReference type="InterPro" id="IPR010982">
    <property type="entry name" value="Lambda_DNA-bd_dom_sf"/>
</dbReference>
<dbReference type="Pfam" id="PF13560">
    <property type="entry name" value="HTH_31"/>
    <property type="match status" value="1"/>
</dbReference>
<dbReference type="EMBL" id="CP061081">
    <property type="protein sequence ID" value="QNT08099.1"/>
    <property type="molecule type" value="Genomic_DNA"/>
</dbReference>
<keyword evidence="4" id="KW-1185">Reference proteome</keyword>
<dbReference type="AlphaFoldDB" id="A0A7H1JC83"/>
<reference evidence="3 4" key="1">
    <citation type="submission" date="2020-09" db="EMBL/GenBank/DDBJ databases">
        <title>Complete genome sequence of an Arctic sea ice bacterium Marinomonas arctica BSI20414.</title>
        <authorList>
            <person name="Liao L."/>
            <person name="Chen B."/>
        </authorList>
    </citation>
    <scope>NUCLEOTIDE SEQUENCE [LARGE SCALE GENOMIC DNA]</scope>
    <source>
        <strain evidence="3 4">BSI20414</strain>
    </source>
</reference>
<dbReference type="OrthoDB" id="6006530at2"/>
<protein>
    <submittedName>
        <fullName evidence="3">Helix-turn-helix transcriptional regulator</fullName>
    </submittedName>
</protein>
<organism evidence="3 4">
    <name type="scientific">Marinomonas arctica</name>
    <dbReference type="NCBI Taxonomy" id="383750"/>
    <lineage>
        <taxon>Bacteria</taxon>
        <taxon>Pseudomonadati</taxon>
        <taxon>Pseudomonadota</taxon>
        <taxon>Gammaproteobacteria</taxon>
        <taxon>Oceanospirillales</taxon>
        <taxon>Oceanospirillaceae</taxon>
        <taxon>Marinomonas</taxon>
    </lineage>
</organism>
<evidence type="ECO:0000313" key="4">
    <source>
        <dbReference type="Proteomes" id="UP000516370"/>
    </source>
</evidence>
<sequence length="103" mass="11534">MNVFTKRLKEARLKTGLSQKKLGIAAGLDQFVASPRMNQYEKGSHLPDINTTKKICEVLGVPVAYLYCEDDELAQLIEKYGKLSDETKQKIRNVAGLSLNDFS</sequence>
<dbReference type="InterPro" id="IPR001387">
    <property type="entry name" value="Cro/C1-type_HTH"/>
</dbReference>
<accession>A0A7H1JC83</accession>
<dbReference type="KEGG" id="mard:IBG28_10175"/>
<proteinExistence type="predicted"/>
<evidence type="ECO:0000313" key="3">
    <source>
        <dbReference type="EMBL" id="QNT08099.1"/>
    </source>
</evidence>
<evidence type="ECO:0000256" key="1">
    <source>
        <dbReference type="ARBA" id="ARBA00023125"/>
    </source>
</evidence>
<dbReference type="SUPFAM" id="SSF47413">
    <property type="entry name" value="lambda repressor-like DNA-binding domains"/>
    <property type="match status" value="1"/>
</dbReference>
<name>A0A7H1JC83_9GAMM</name>
<dbReference type="PANTHER" id="PTHR46558:SF4">
    <property type="entry name" value="DNA-BIDING PHAGE PROTEIN"/>
    <property type="match status" value="1"/>
</dbReference>
<dbReference type="Gene3D" id="1.10.260.40">
    <property type="entry name" value="lambda repressor-like DNA-binding domains"/>
    <property type="match status" value="1"/>
</dbReference>
<keyword evidence="1" id="KW-0238">DNA-binding</keyword>
<dbReference type="GO" id="GO:0003677">
    <property type="term" value="F:DNA binding"/>
    <property type="evidence" value="ECO:0007669"/>
    <property type="project" value="UniProtKB-KW"/>
</dbReference>
<dbReference type="PANTHER" id="PTHR46558">
    <property type="entry name" value="TRACRIPTIONAL REGULATORY PROTEIN-RELATED-RELATED"/>
    <property type="match status" value="1"/>
</dbReference>
<gene>
    <name evidence="3" type="ORF">IBG28_10175</name>
</gene>
<dbReference type="RefSeq" id="WP_111608249.1">
    <property type="nucleotide sequence ID" value="NZ_BMLJ01000006.1"/>
</dbReference>
<evidence type="ECO:0000259" key="2">
    <source>
        <dbReference type="PROSITE" id="PS50943"/>
    </source>
</evidence>
<dbReference type="Proteomes" id="UP000516370">
    <property type="component" value="Chromosome"/>
</dbReference>
<dbReference type="PROSITE" id="PS50943">
    <property type="entry name" value="HTH_CROC1"/>
    <property type="match status" value="1"/>
</dbReference>
<feature type="domain" description="HTH cro/C1-type" evidence="2">
    <location>
        <begin position="8"/>
        <end position="66"/>
    </location>
</feature>